<reference evidence="2 3" key="1">
    <citation type="journal article" date="2012" name="Proc. Natl. Acad. Sci. U.S.A.">
        <title>Genome and physiology of a model Epsilonproteobacterium responsible for sulfide detoxification in marine oxygen depletion zones.</title>
        <authorList>
            <person name="Grote J."/>
            <person name="Schott T."/>
            <person name="Bruckner C.G."/>
            <person name="Glockner F.O."/>
            <person name="Jost G."/>
            <person name="Teeling H."/>
            <person name="Labrenz M."/>
            <person name="Jurgens K."/>
        </authorList>
    </citation>
    <scope>NUCLEOTIDE SEQUENCE [LARGE SCALE GENOMIC DNA]</scope>
    <source>
        <strain evidence="2 3">GD1</strain>
    </source>
</reference>
<dbReference type="InterPro" id="IPR045584">
    <property type="entry name" value="Pilin-like"/>
</dbReference>
<sequence length="181" mass="19575">MKKAFTMLELVFVLVVIGILAAVMLPDMKSSKVAESAVQLQSHIRYAQHLAMVDDKFDAGNNVWFKDRWQIDFTGNTYSIGSDDGATFAVDSLNRDQNLSAINLNDDYGVTLNFGAGCGGANAEISFDHMGRPMIGDTNAWTQSYTAGSLMVADCLITISMTGETSVVLTIRPETGYVSGI</sequence>
<dbReference type="InterPro" id="IPR012902">
    <property type="entry name" value="N_methyl_site"/>
</dbReference>
<proteinExistence type="predicted"/>
<dbReference type="PATRIC" id="fig|929558.5.peg.267"/>
<organism evidence="2 3">
    <name type="scientific">Sulfurimonas gotlandica (strain DSM 19862 / JCM 16533 / GD1)</name>
    <dbReference type="NCBI Taxonomy" id="929558"/>
    <lineage>
        <taxon>Bacteria</taxon>
        <taxon>Pseudomonadati</taxon>
        <taxon>Campylobacterota</taxon>
        <taxon>Epsilonproteobacteria</taxon>
        <taxon>Campylobacterales</taxon>
        <taxon>Sulfurimonadaceae</taxon>
        <taxon>Sulfurimonas</taxon>
    </lineage>
</organism>
<feature type="transmembrane region" description="Helical" evidence="1">
    <location>
        <begin position="6"/>
        <end position="25"/>
    </location>
</feature>
<accession>H1FTL8</accession>
<keyword evidence="3" id="KW-1185">Reference proteome</keyword>
<protein>
    <submittedName>
        <fullName evidence="2">Protein containing N-terminal methylation domain</fullName>
    </submittedName>
</protein>
<accession>B6BL57</accession>
<dbReference type="SUPFAM" id="SSF54523">
    <property type="entry name" value="Pili subunits"/>
    <property type="match status" value="1"/>
</dbReference>
<dbReference type="AlphaFoldDB" id="B6BL57"/>
<comment type="caution">
    <text evidence="2">The sequence shown here is derived from an EMBL/GenBank/DDBJ whole genome shotgun (WGS) entry which is preliminary data.</text>
</comment>
<dbReference type="Gene3D" id="3.30.700.10">
    <property type="entry name" value="Glycoprotein, Type 4 Pilin"/>
    <property type="match status" value="1"/>
</dbReference>
<dbReference type="RefSeq" id="WP_008338598.1">
    <property type="nucleotide sequence ID" value="NZ_AFRZ01000001.1"/>
</dbReference>
<dbReference type="eggNOG" id="COG2165">
    <property type="taxonomic scope" value="Bacteria"/>
</dbReference>
<dbReference type="OrthoDB" id="5363195at2"/>
<evidence type="ECO:0000313" key="2">
    <source>
        <dbReference type="EMBL" id="EHP28794.1"/>
    </source>
</evidence>
<evidence type="ECO:0000313" key="3">
    <source>
        <dbReference type="Proteomes" id="UP000006431"/>
    </source>
</evidence>
<gene>
    <name evidence="2" type="ORF">SMGD1_0267</name>
</gene>
<dbReference type="HOGENOM" id="CLU_098556_1_0_7"/>
<dbReference type="EMBL" id="AFRZ01000001">
    <property type="protein sequence ID" value="EHP28794.1"/>
    <property type="molecule type" value="Genomic_DNA"/>
</dbReference>
<dbReference type="STRING" id="929558.SMGD1_0267"/>
<evidence type="ECO:0000256" key="1">
    <source>
        <dbReference type="SAM" id="Phobius"/>
    </source>
</evidence>
<keyword evidence="1" id="KW-1133">Transmembrane helix</keyword>
<keyword evidence="1" id="KW-0812">Transmembrane</keyword>
<dbReference type="Proteomes" id="UP000006431">
    <property type="component" value="Unassembled WGS sequence"/>
</dbReference>
<dbReference type="NCBIfam" id="TIGR02532">
    <property type="entry name" value="IV_pilin_GFxxxE"/>
    <property type="match status" value="1"/>
</dbReference>
<name>B6BL57_SULGG</name>
<keyword evidence="1" id="KW-0472">Membrane</keyword>